<keyword evidence="3" id="KW-1185">Reference proteome</keyword>
<dbReference type="AlphaFoldDB" id="A0A1R3KCM4"/>
<name>A0A1R3KCM4_9ROSI</name>
<reference evidence="3" key="1">
    <citation type="submission" date="2013-09" db="EMBL/GenBank/DDBJ databases">
        <title>Corchorus olitorius genome sequencing.</title>
        <authorList>
            <person name="Alam M."/>
            <person name="Haque M.S."/>
            <person name="Islam M.S."/>
            <person name="Emdad E.M."/>
            <person name="Islam M.M."/>
            <person name="Ahmed B."/>
            <person name="Halim A."/>
            <person name="Hossen Q.M.M."/>
            <person name="Hossain M.Z."/>
            <person name="Ahmed R."/>
            <person name="Khan M.M."/>
            <person name="Islam R."/>
            <person name="Rashid M.M."/>
            <person name="Khan S.A."/>
            <person name="Rahman M.S."/>
            <person name="Alam M."/>
            <person name="Yahiya A.S."/>
            <person name="Khan M.S."/>
            <person name="Azam M.S."/>
            <person name="Haque T."/>
            <person name="Lashkar M.Z.H."/>
            <person name="Akhand A.I."/>
            <person name="Morshed G."/>
            <person name="Roy S."/>
            <person name="Uddin K.S."/>
            <person name="Rabeya T."/>
            <person name="Hossain A.S."/>
            <person name="Chowdhury A."/>
            <person name="Snigdha A.R."/>
            <person name="Mortoza M.S."/>
            <person name="Matin S.A."/>
            <person name="Hoque S.M.E."/>
            <person name="Islam M.K."/>
            <person name="Roy D.K."/>
            <person name="Haider R."/>
            <person name="Moosa M.M."/>
            <person name="Elias S.M."/>
            <person name="Hasan A.M."/>
            <person name="Jahan S."/>
            <person name="Shafiuddin M."/>
            <person name="Mahmood N."/>
            <person name="Shommy N.S."/>
        </authorList>
    </citation>
    <scope>NUCLEOTIDE SEQUENCE [LARGE SCALE GENOMIC DNA]</scope>
    <source>
        <strain evidence="3">cv. O-4</strain>
    </source>
</reference>
<evidence type="ECO:0000256" key="1">
    <source>
        <dbReference type="SAM" id="MobiDB-lite"/>
    </source>
</evidence>
<dbReference type="SUPFAM" id="SSF117281">
    <property type="entry name" value="Kelch motif"/>
    <property type="match status" value="1"/>
</dbReference>
<protein>
    <submittedName>
        <fullName evidence="2">Kelch-type beta propeller</fullName>
    </submittedName>
</protein>
<dbReference type="InterPro" id="IPR015915">
    <property type="entry name" value="Kelch-typ_b-propeller"/>
</dbReference>
<dbReference type="PANTHER" id="PTHR24414:SF199">
    <property type="entry name" value="F-BOX_KELCH-REPEAT PROTEIN SKIP6-LIKE"/>
    <property type="match status" value="1"/>
</dbReference>
<dbReference type="PANTHER" id="PTHR24414">
    <property type="entry name" value="F-BOX/KELCH-REPEAT PROTEIN SKIP4"/>
    <property type="match status" value="1"/>
</dbReference>
<accession>A0A1R3KCM4</accession>
<sequence length="318" mass="35965">MDRSNSVSPPAKKHKNSDSSSSRDRVLECLYVRVSYWDGDSKRSDWCILNLEDGTVTTISETMPPKPPQCSTAVACSNQIYDLGGLCLKGQTCPDGSERHLHNNVYYFDPLDSKIYVFGGTTEGLFAEYFDINQNIWAPLPPPPPPPPASNMDPYSISDPIVLDSRRSQLLVHFQSNESLYAYYVDDKRWRLLKEDFGLWSNSPSVIVDDVLYTLESFDFAYSFSARFDECALRAYDLVENKPLRTKWLSPFQGRVHYRAYLFHIGSGNLCLLWPDYEGLEFIKFSVSKNCGEVHAIGDSESATHVPMKSAACVCFLP</sequence>
<proteinExistence type="predicted"/>
<feature type="region of interest" description="Disordered" evidence="1">
    <location>
        <begin position="1"/>
        <end position="20"/>
    </location>
</feature>
<evidence type="ECO:0000313" key="2">
    <source>
        <dbReference type="EMBL" id="OMP04833.1"/>
    </source>
</evidence>
<dbReference type="Gene3D" id="2.120.10.80">
    <property type="entry name" value="Kelch-type beta propeller"/>
    <property type="match status" value="1"/>
</dbReference>
<evidence type="ECO:0000313" key="3">
    <source>
        <dbReference type="Proteomes" id="UP000187203"/>
    </source>
</evidence>
<dbReference type="OrthoDB" id="935257at2759"/>
<organism evidence="2 3">
    <name type="scientific">Corchorus olitorius</name>
    <dbReference type="NCBI Taxonomy" id="93759"/>
    <lineage>
        <taxon>Eukaryota</taxon>
        <taxon>Viridiplantae</taxon>
        <taxon>Streptophyta</taxon>
        <taxon>Embryophyta</taxon>
        <taxon>Tracheophyta</taxon>
        <taxon>Spermatophyta</taxon>
        <taxon>Magnoliopsida</taxon>
        <taxon>eudicotyledons</taxon>
        <taxon>Gunneridae</taxon>
        <taxon>Pentapetalae</taxon>
        <taxon>rosids</taxon>
        <taxon>malvids</taxon>
        <taxon>Malvales</taxon>
        <taxon>Malvaceae</taxon>
        <taxon>Grewioideae</taxon>
        <taxon>Apeibeae</taxon>
        <taxon>Corchorus</taxon>
    </lineage>
</organism>
<dbReference type="Proteomes" id="UP000187203">
    <property type="component" value="Unassembled WGS sequence"/>
</dbReference>
<comment type="caution">
    <text evidence="2">The sequence shown here is derived from an EMBL/GenBank/DDBJ whole genome shotgun (WGS) entry which is preliminary data.</text>
</comment>
<dbReference type="InterPro" id="IPR050354">
    <property type="entry name" value="F-box/kelch-repeat_ARATH"/>
</dbReference>
<gene>
    <name evidence="2" type="ORF">COLO4_09257</name>
</gene>
<dbReference type="EMBL" id="AWUE01014179">
    <property type="protein sequence ID" value="OMP04833.1"/>
    <property type="molecule type" value="Genomic_DNA"/>
</dbReference>